<dbReference type="RefSeq" id="WP_129222278.1">
    <property type="nucleotide sequence ID" value="NZ_QYBC01000047.1"/>
</dbReference>
<reference evidence="1 2" key="1">
    <citation type="submission" date="2018-09" db="EMBL/GenBank/DDBJ databases">
        <authorList>
            <person name="Grouzdev D.S."/>
            <person name="Krutkina M.S."/>
        </authorList>
    </citation>
    <scope>NUCLEOTIDE SEQUENCE [LARGE SCALE GENOMIC DNA]</scope>
    <source>
        <strain evidence="1 2">RmlP001</strain>
    </source>
</reference>
<dbReference type="EMBL" id="QYBC01000047">
    <property type="protein sequence ID" value="RYB01337.1"/>
    <property type="molecule type" value="Genomic_DNA"/>
</dbReference>
<evidence type="ECO:0000313" key="2">
    <source>
        <dbReference type="Proteomes" id="UP000289411"/>
    </source>
</evidence>
<dbReference type="PANTHER" id="PTHR37310">
    <property type="entry name" value="CYTOPLASMIC PROTEIN-RELATED"/>
    <property type="match status" value="1"/>
</dbReference>
<gene>
    <name evidence="1" type="ORF">D3272_26650</name>
</gene>
<dbReference type="OrthoDB" id="5396211at2"/>
<dbReference type="Proteomes" id="UP000289411">
    <property type="component" value="Unassembled WGS sequence"/>
</dbReference>
<organism evidence="1 2">
    <name type="scientific">Lichenibacterium ramalinae</name>
    <dbReference type="NCBI Taxonomy" id="2316527"/>
    <lineage>
        <taxon>Bacteria</taxon>
        <taxon>Pseudomonadati</taxon>
        <taxon>Pseudomonadota</taxon>
        <taxon>Alphaproteobacteria</taxon>
        <taxon>Hyphomicrobiales</taxon>
        <taxon>Lichenihabitantaceae</taxon>
        <taxon>Lichenibacterium</taxon>
    </lineage>
</organism>
<comment type="caution">
    <text evidence="1">The sequence shown here is derived from an EMBL/GenBank/DDBJ whole genome shotgun (WGS) entry which is preliminary data.</text>
</comment>
<dbReference type="AlphaFoldDB" id="A0A4V1RHV2"/>
<dbReference type="InterPro" id="IPR005560">
    <property type="entry name" value="Csp_YhjQ"/>
</dbReference>
<name>A0A4V1RHV2_9HYPH</name>
<proteinExistence type="predicted"/>
<reference evidence="1 2" key="2">
    <citation type="submission" date="2019-02" db="EMBL/GenBank/DDBJ databases">
        <title>'Lichenibacterium ramalinii' gen. nov. sp. nov., 'Lichenibacterium minor' gen. nov. sp. nov.</title>
        <authorList>
            <person name="Pankratov T."/>
        </authorList>
    </citation>
    <scope>NUCLEOTIDE SEQUENCE [LARGE SCALE GENOMIC DNA]</scope>
    <source>
        <strain evidence="1 2">RmlP001</strain>
    </source>
</reference>
<dbReference type="InterPro" id="IPR044543">
    <property type="entry name" value="YHJQ-like"/>
</dbReference>
<accession>A0A4V1RHV2</accession>
<protein>
    <submittedName>
        <fullName evidence="1">Four-helix bundle copper-binding protein</fullName>
    </submittedName>
</protein>
<dbReference type="Pfam" id="PF03860">
    <property type="entry name" value="Csp"/>
    <property type="match status" value="1"/>
</dbReference>
<dbReference type="Gene3D" id="1.20.1270.360">
    <property type="match status" value="1"/>
</dbReference>
<keyword evidence="2" id="KW-1185">Reference proteome</keyword>
<dbReference type="PANTHER" id="PTHR37310:SF1">
    <property type="entry name" value="CYTOPLASMIC PROTEIN"/>
    <property type="match status" value="1"/>
</dbReference>
<sequence>MEMLLPETQKCIETCLKCYATCLGMASNHCLKVGGPHVEQEHFRLMLACAEVCRTHAHLMILGSPHAKHLAPECAEIATKCAESCEKVGDMDECVKACRACAESCSKMAS</sequence>
<evidence type="ECO:0000313" key="1">
    <source>
        <dbReference type="EMBL" id="RYB01337.1"/>
    </source>
</evidence>
<dbReference type="CDD" id="cd08026">
    <property type="entry name" value="DUF326"/>
    <property type="match status" value="1"/>
</dbReference>